<dbReference type="Proteomes" id="UP001320178">
    <property type="component" value="Unassembled WGS sequence"/>
</dbReference>
<dbReference type="SUPFAM" id="SSF46785">
    <property type="entry name" value="Winged helix' DNA-binding domain"/>
    <property type="match status" value="1"/>
</dbReference>
<dbReference type="PANTHER" id="PTHR30126:SF40">
    <property type="entry name" value="HTH-TYPE TRANSCRIPTIONAL REGULATOR GLTR"/>
    <property type="match status" value="1"/>
</dbReference>
<dbReference type="FunFam" id="1.10.10.10:FF:000001">
    <property type="entry name" value="LysR family transcriptional regulator"/>
    <property type="match status" value="1"/>
</dbReference>
<dbReference type="GO" id="GO:0003700">
    <property type="term" value="F:DNA-binding transcription factor activity"/>
    <property type="evidence" value="ECO:0007669"/>
    <property type="project" value="InterPro"/>
</dbReference>
<dbReference type="InterPro" id="IPR036388">
    <property type="entry name" value="WH-like_DNA-bd_sf"/>
</dbReference>
<dbReference type="Gene3D" id="1.10.10.10">
    <property type="entry name" value="Winged helix-like DNA-binding domain superfamily/Winged helix DNA-binding domain"/>
    <property type="match status" value="1"/>
</dbReference>
<proteinExistence type="inferred from homology"/>
<reference evidence="6" key="2">
    <citation type="journal article" date="2021" name="Front. Microbiol.">
        <title>Aerobic Denitrification and Heterotrophic Sulfur Oxidation in the Genus Halomonas Revealed by Six Novel Species Characterizations and Genome-Based Analysis.</title>
        <authorList>
            <person name="Wang L."/>
            <person name="Shao Z."/>
        </authorList>
    </citation>
    <scope>NUCLEOTIDE SEQUENCE</scope>
    <source>
        <strain evidence="6">MCCC 1A05776</strain>
    </source>
</reference>
<dbReference type="RefSeq" id="WP_234238323.1">
    <property type="nucleotide sequence ID" value="NZ_JABFTS010000001.1"/>
</dbReference>
<evidence type="ECO:0000256" key="3">
    <source>
        <dbReference type="ARBA" id="ARBA00023125"/>
    </source>
</evidence>
<keyword evidence="4" id="KW-0804">Transcription</keyword>
<dbReference type="InterPro" id="IPR005119">
    <property type="entry name" value="LysR_subst-bd"/>
</dbReference>
<dbReference type="PANTHER" id="PTHR30126">
    <property type="entry name" value="HTH-TYPE TRANSCRIPTIONAL REGULATOR"/>
    <property type="match status" value="1"/>
</dbReference>
<dbReference type="Gene3D" id="3.40.190.290">
    <property type="match status" value="1"/>
</dbReference>
<keyword evidence="2" id="KW-0805">Transcription regulation</keyword>
<protein>
    <submittedName>
        <fullName evidence="6">LysR family transcriptional regulator</fullName>
    </submittedName>
</protein>
<gene>
    <name evidence="6" type="ORF">HOP61_00740</name>
</gene>
<sequence>MDASDLKFFETVVRLGSMSRASEELYTVQSNITTRIKALEEELGVTLLLRTNRGVTPTVAGKRLLPYAKQVAAILKDAKLAVLDCGSPAGPLNIGTLETTAAIRLSPVIAEFTASFPDVDLTLRTGTTCELIDQVINHELDGAFVCGPVNHKDVSEKVFFEEELVILAAPEIEDLESYLQRDNLKVIVLRAGCSYRLILESMLARRGVVAFRLLEFGALESIFSTVSSGLGITLLPKRLVSDVLFKYQVSSHSLDDEDGRVKTVFIRRHDAYFSSALVSFLEKVSNESCSGGA</sequence>
<dbReference type="InterPro" id="IPR036390">
    <property type="entry name" value="WH_DNA-bd_sf"/>
</dbReference>
<dbReference type="SUPFAM" id="SSF53850">
    <property type="entry name" value="Periplasmic binding protein-like II"/>
    <property type="match status" value="1"/>
</dbReference>
<dbReference type="Pfam" id="PF00126">
    <property type="entry name" value="HTH_1"/>
    <property type="match status" value="1"/>
</dbReference>
<evidence type="ECO:0000313" key="7">
    <source>
        <dbReference type="Proteomes" id="UP001320178"/>
    </source>
</evidence>
<accession>A0AAW4YLC3</accession>
<evidence type="ECO:0000256" key="4">
    <source>
        <dbReference type="ARBA" id="ARBA00023163"/>
    </source>
</evidence>
<evidence type="ECO:0000256" key="2">
    <source>
        <dbReference type="ARBA" id="ARBA00023015"/>
    </source>
</evidence>
<dbReference type="InterPro" id="IPR000847">
    <property type="entry name" value="LysR_HTH_N"/>
</dbReference>
<dbReference type="PROSITE" id="PS50931">
    <property type="entry name" value="HTH_LYSR"/>
    <property type="match status" value="1"/>
</dbReference>
<evidence type="ECO:0000259" key="5">
    <source>
        <dbReference type="PROSITE" id="PS50931"/>
    </source>
</evidence>
<comment type="caution">
    <text evidence="6">The sequence shown here is derived from an EMBL/GenBank/DDBJ whole genome shotgun (WGS) entry which is preliminary data.</text>
</comment>
<reference evidence="6" key="1">
    <citation type="submission" date="2020-05" db="EMBL/GenBank/DDBJ databases">
        <authorList>
            <person name="Wang L."/>
            <person name="Shao Z."/>
        </authorList>
    </citation>
    <scope>NUCLEOTIDE SEQUENCE</scope>
    <source>
        <strain evidence="6">MCCC 1A05776</strain>
    </source>
</reference>
<comment type="similarity">
    <text evidence="1">Belongs to the LysR transcriptional regulatory family.</text>
</comment>
<evidence type="ECO:0000256" key="1">
    <source>
        <dbReference type="ARBA" id="ARBA00009437"/>
    </source>
</evidence>
<name>A0AAW4YLC3_9GAMM</name>
<organism evidence="6 7">
    <name type="scientific">Billgrantia desiderata</name>
    <dbReference type="NCBI Taxonomy" id="52021"/>
    <lineage>
        <taxon>Bacteria</taxon>
        <taxon>Pseudomonadati</taxon>
        <taxon>Pseudomonadota</taxon>
        <taxon>Gammaproteobacteria</taxon>
        <taxon>Oceanospirillales</taxon>
        <taxon>Halomonadaceae</taxon>
        <taxon>Billgrantia</taxon>
    </lineage>
</organism>
<dbReference type="AlphaFoldDB" id="A0AAW4YLC3"/>
<evidence type="ECO:0000313" key="6">
    <source>
        <dbReference type="EMBL" id="MCE8049822.1"/>
    </source>
</evidence>
<dbReference type="GO" id="GO:0000976">
    <property type="term" value="F:transcription cis-regulatory region binding"/>
    <property type="evidence" value="ECO:0007669"/>
    <property type="project" value="TreeGrafter"/>
</dbReference>
<dbReference type="Pfam" id="PF03466">
    <property type="entry name" value="LysR_substrate"/>
    <property type="match status" value="1"/>
</dbReference>
<dbReference type="EMBL" id="JABFTS010000001">
    <property type="protein sequence ID" value="MCE8049822.1"/>
    <property type="molecule type" value="Genomic_DNA"/>
</dbReference>
<feature type="domain" description="HTH lysR-type" evidence="5">
    <location>
        <begin position="1"/>
        <end position="58"/>
    </location>
</feature>
<keyword evidence="3" id="KW-0238">DNA-binding</keyword>